<evidence type="ECO:0000313" key="3">
    <source>
        <dbReference type="Proteomes" id="UP000605970"/>
    </source>
</evidence>
<evidence type="ECO:0000256" key="1">
    <source>
        <dbReference type="SAM" id="Phobius"/>
    </source>
</evidence>
<proteinExistence type="predicted"/>
<dbReference type="OrthoDB" id="92766at2759"/>
<dbReference type="InterPro" id="IPR050879">
    <property type="entry name" value="Acyltransferase_3"/>
</dbReference>
<feature type="non-terminal residue" evidence="2">
    <location>
        <position position="1"/>
    </location>
</feature>
<keyword evidence="1" id="KW-0472">Membrane</keyword>
<protein>
    <submittedName>
        <fullName evidence="2">Acyl_transf_3 domain-containing protein</fullName>
    </submittedName>
</protein>
<reference evidence="2" key="1">
    <citation type="journal article" date="2020" name="Ecol. Evol.">
        <title>Genome structure and content of the rice root-knot nematode (Meloidogyne graminicola).</title>
        <authorList>
            <person name="Phan N.T."/>
            <person name="Danchin E.G.J."/>
            <person name="Klopp C."/>
            <person name="Perfus-Barbeoch L."/>
            <person name="Kozlowski D.K."/>
            <person name="Koutsovoulos G.D."/>
            <person name="Lopez-Roques C."/>
            <person name="Bouchez O."/>
            <person name="Zahm M."/>
            <person name="Besnard G."/>
            <person name="Bellafiore S."/>
        </authorList>
    </citation>
    <scope>NUCLEOTIDE SEQUENCE</scope>
    <source>
        <strain evidence="2">VN-18</strain>
    </source>
</reference>
<dbReference type="AlphaFoldDB" id="A0A8S9ZUB4"/>
<dbReference type="GO" id="GO:0000271">
    <property type="term" value="P:polysaccharide biosynthetic process"/>
    <property type="evidence" value="ECO:0007669"/>
    <property type="project" value="TreeGrafter"/>
</dbReference>
<dbReference type="PANTHER" id="PTHR23028:SF53">
    <property type="entry name" value="ACYL_TRANSF_3 DOMAIN-CONTAINING PROTEIN"/>
    <property type="match status" value="1"/>
</dbReference>
<comment type="caution">
    <text evidence="2">The sequence shown here is derived from an EMBL/GenBank/DDBJ whole genome shotgun (WGS) entry which is preliminary data.</text>
</comment>
<dbReference type="GO" id="GO:0016020">
    <property type="term" value="C:membrane"/>
    <property type="evidence" value="ECO:0007669"/>
    <property type="project" value="TreeGrafter"/>
</dbReference>
<dbReference type="EMBL" id="JABEBT010000027">
    <property type="protein sequence ID" value="KAF7636713.1"/>
    <property type="molecule type" value="Genomic_DNA"/>
</dbReference>
<sequence>FFVISGHLIAKCLNKNIKENCNFSENLLTFYKRRIKRIVPIYLFVIFITASFSRILMLESDFKQAMSDMYWSLCFAMNIKLTLAKVMDYFSLVFDYRPLLHMYMVFSI</sequence>
<evidence type="ECO:0000313" key="2">
    <source>
        <dbReference type="EMBL" id="KAF7636713.1"/>
    </source>
</evidence>
<dbReference type="Proteomes" id="UP000605970">
    <property type="component" value="Unassembled WGS sequence"/>
</dbReference>
<keyword evidence="3" id="KW-1185">Reference proteome</keyword>
<accession>A0A8S9ZUB4</accession>
<feature type="transmembrane region" description="Helical" evidence="1">
    <location>
        <begin position="69"/>
        <end position="94"/>
    </location>
</feature>
<gene>
    <name evidence="2" type="ORF">Mgra_00003893</name>
</gene>
<keyword evidence="1" id="KW-1133">Transmembrane helix</keyword>
<feature type="transmembrane region" description="Helical" evidence="1">
    <location>
        <begin position="38"/>
        <end position="57"/>
    </location>
</feature>
<feature type="non-terminal residue" evidence="2">
    <location>
        <position position="108"/>
    </location>
</feature>
<name>A0A8S9ZUB4_9BILA</name>
<organism evidence="2 3">
    <name type="scientific">Meloidogyne graminicola</name>
    <dbReference type="NCBI Taxonomy" id="189291"/>
    <lineage>
        <taxon>Eukaryota</taxon>
        <taxon>Metazoa</taxon>
        <taxon>Ecdysozoa</taxon>
        <taxon>Nematoda</taxon>
        <taxon>Chromadorea</taxon>
        <taxon>Rhabditida</taxon>
        <taxon>Tylenchina</taxon>
        <taxon>Tylenchomorpha</taxon>
        <taxon>Tylenchoidea</taxon>
        <taxon>Meloidogynidae</taxon>
        <taxon>Meloidogyninae</taxon>
        <taxon>Meloidogyne</taxon>
    </lineage>
</organism>
<keyword evidence="1" id="KW-0812">Transmembrane</keyword>
<dbReference type="PANTHER" id="PTHR23028">
    <property type="entry name" value="ACETYLTRANSFERASE"/>
    <property type="match status" value="1"/>
</dbReference>